<gene>
    <name evidence="1" type="ORF">AB664_12195</name>
</gene>
<evidence type="ECO:0008006" key="2">
    <source>
        <dbReference type="Google" id="ProtNLM"/>
    </source>
</evidence>
<proteinExistence type="predicted"/>
<reference evidence="1" key="1">
    <citation type="submission" date="2016-02" db="EMBL/GenBank/DDBJ databases">
        <title>Genomic sequences of Ochrobactrum anthropi.</title>
        <authorList>
            <person name="Chudasama K.S."/>
            <person name="Thaker V.S."/>
        </authorList>
    </citation>
    <scope>NUCLEOTIDE SEQUENCE [LARGE SCALE GENOMIC DNA]</scope>
    <source>
        <strain evidence="1">SUBG007</strain>
    </source>
</reference>
<protein>
    <recommendedName>
        <fullName evidence="2">Type II toxin-antitoxin system RelE/ParE family toxin</fullName>
    </recommendedName>
</protein>
<name>A0A656Z3I3_BRUAN</name>
<accession>A0A656Z3I3</accession>
<dbReference type="AlphaFoldDB" id="A0A656Z3I3"/>
<dbReference type="InterPro" id="IPR009241">
    <property type="entry name" value="HigB-like"/>
</dbReference>
<organism evidence="1">
    <name type="scientific">Brucella anthropi</name>
    <name type="common">Ochrobactrum anthropi</name>
    <dbReference type="NCBI Taxonomy" id="529"/>
    <lineage>
        <taxon>Bacteria</taxon>
        <taxon>Pseudomonadati</taxon>
        <taxon>Pseudomonadota</taxon>
        <taxon>Alphaproteobacteria</taxon>
        <taxon>Hyphomicrobiales</taxon>
        <taxon>Brucellaceae</taxon>
        <taxon>Brucella/Ochrobactrum group</taxon>
        <taxon>Brucella</taxon>
    </lineage>
</organism>
<sequence length="108" mass="12206">MRWIVETLDDTVDAEIEGLPAGLQARLIRLMEMVESVGLEQLHEPHVKHLEAKLWELRAKAMEGIARGLYVTVTGRGVVILHVFVKKSQKTPKSALDLAKQRMKQVKP</sequence>
<evidence type="ECO:0000313" key="1">
    <source>
        <dbReference type="EMBL" id="KYB45174.1"/>
    </source>
</evidence>
<dbReference type="Pfam" id="PF05973">
    <property type="entry name" value="Gp49"/>
    <property type="match status" value="1"/>
</dbReference>
<comment type="caution">
    <text evidence="1">The sequence shown here is derived from an EMBL/GenBank/DDBJ whole genome shotgun (WGS) entry which is preliminary data.</text>
</comment>
<dbReference type="EMBL" id="LUAY01006111">
    <property type="protein sequence ID" value="KYB45174.1"/>
    <property type="molecule type" value="Genomic_DNA"/>
</dbReference>